<dbReference type="GO" id="GO:0016740">
    <property type="term" value="F:transferase activity"/>
    <property type="evidence" value="ECO:0007669"/>
    <property type="project" value="UniProtKB-KW"/>
</dbReference>
<dbReference type="CDD" id="cd16913">
    <property type="entry name" value="YkuD_like"/>
    <property type="match status" value="1"/>
</dbReference>
<protein>
    <recommendedName>
        <fullName evidence="6">L,D-TPase catalytic domain-containing protein</fullName>
    </recommendedName>
</protein>
<proteinExistence type="predicted"/>
<dbReference type="PANTHER" id="PTHR41533">
    <property type="entry name" value="L,D-TRANSPEPTIDASE HI_1667-RELATED"/>
    <property type="match status" value="1"/>
</dbReference>
<dbReference type="InterPro" id="IPR052905">
    <property type="entry name" value="LD-transpeptidase_YkuD-like"/>
</dbReference>
<organism evidence="7">
    <name type="scientific">hydrothermal vent metagenome</name>
    <dbReference type="NCBI Taxonomy" id="652676"/>
    <lineage>
        <taxon>unclassified sequences</taxon>
        <taxon>metagenomes</taxon>
        <taxon>ecological metagenomes</taxon>
    </lineage>
</organism>
<evidence type="ECO:0000256" key="5">
    <source>
        <dbReference type="ARBA" id="ARBA00023316"/>
    </source>
</evidence>
<comment type="pathway">
    <text evidence="1">Cell wall biogenesis; peptidoglycan biosynthesis.</text>
</comment>
<keyword evidence="4" id="KW-0573">Peptidoglycan synthesis</keyword>
<dbReference type="InterPro" id="IPR038063">
    <property type="entry name" value="Transpep_catalytic_dom"/>
</dbReference>
<evidence type="ECO:0000256" key="1">
    <source>
        <dbReference type="ARBA" id="ARBA00004752"/>
    </source>
</evidence>
<dbReference type="Pfam" id="PF03734">
    <property type="entry name" value="YkuD"/>
    <property type="match status" value="1"/>
</dbReference>
<keyword evidence="5" id="KW-0961">Cell wall biogenesis/degradation</keyword>
<keyword evidence="3" id="KW-0133">Cell shape</keyword>
<dbReference type="PROSITE" id="PS52029">
    <property type="entry name" value="LD_TPASE"/>
    <property type="match status" value="1"/>
</dbReference>
<dbReference type="AlphaFoldDB" id="A0A1W1BST2"/>
<evidence type="ECO:0000259" key="6">
    <source>
        <dbReference type="PROSITE" id="PS52029"/>
    </source>
</evidence>
<dbReference type="PROSITE" id="PS51257">
    <property type="entry name" value="PROKAR_LIPOPROTEIN"/>
    <property type="match status" value="1"/>
</dbReference>
<dbReference type="GO" id="GO:0009252">
    <property type="term" value="P:peptidoglycan biosynthetic process"/>
    <property type="evidence" value="ECO:0007669"/>
    <property type="project" value="UniProtKB-UniPathway"/>
</dbReference>
<keyword evidence="2" id="KW-0808">Transferase</keyword>
<dbReference type="GO" id="GO:0008360">
    <property type="term" value="P:regulation of cell shape"/>
    <property type="evidence" value="ECO:0007669"/>
    <property type="project" value="UniProtKB-KW"/>
</dbReference>
<dbReference type="SUPFAM" id="SSF141523">
    <property type="entry name" value="L,D-transpeptidase catalytic domain-like"/>
    <property type="match status" value="1"/>
</dbReference>
<name>A0A1W1BST2_9ZZZZ</name>
<dbReference type="InterPro" id="IPR005490">
    <property type="entry name" value="LD_TPept_cat_dom"/>
</dbReference>
<evidence type="ECO:0000313" key="7">
    <source>
        <dbReference type="EMBL" id="SFV56599.1"/>
    </source>
</evidence>
<dbReference type="PANTHER" id="PTHR41533:SF2">
    <property type="entry name" value="BLR7131 PROTEIN"/>
    <property type="match status" value="1"/>
</dbReference>
<dbReference type="UniPathway" id="UPA00219"/>
<evidence type="ECO:0000256" key="3">
    <source>
        <dbReference type="ARBA" id="ARBA00022960"/>
    </source>
</evidence>
<dbReference type="EMBL" id="FPHI01000013">
    <property type="protein sequence ID" value="SFV56599.1"/>
    <property type="molecule type" value="Genomic_DNA"/>
</dbReference>
<evidence type="ECO:0000256" key="2">
    <source>
        <dbReference type="ARBA" id="ARBA00022679"/>
    </source>
</evidence>
<feature type="domain" description="L,D-TPase catalytic" evidence="6">
    <location>
        <begin position="182"/>
        <end position="363"/>
    </location>
</feature>
<reference evidence="7" key="1">
    <citation type="submission" date="2016-10" db="EMBL/GenBank/DDBJ databases">
        <authorList>
            <person name="de Groot N.N."/>
        </authorList>
    </citation>
    <scope>NUCLEOTIDE SEQUENCE</scope>
</reference>
<dbReference type="Gene3D" id="2.40.440.10">
    <property type="entry name" value="L,D-transpeptidase catalytic domain-like"/>
    <property type="match status" value="1"/>
</dbReference>
<dbReference type="GO" id="GO:0071555">
    <property type="term" value="P:cell wall organization"/>
    <property type="evidence" value="ECO:0007669"/>
    <property type="project" value="UniProtKB-KW"/>
</dbReference>
<gene>
    <name evidence="7" type="ORF">MNB_SV-3-980</name>
</gene>
<evidence type="ECO:0000256" key="4">
    <source>
        <dbReference type="ARBA" id="ARBA00022984"/>
    </source>
</evidence>
<sequence length="415" mass="47724">MKIKSKSIFAVVAALLFTGCVHTPNKEGWNSKQSDEFLEILKTDKYLSVCDDKVLAQQVLQNPDSLLMRKMLVAYTNNLANGCIDLPSFNAVQKSRNSIDFSSKYTTYLQKVNAKTITMQLKAGQSIEQILKPYIPEYYQFDALLKQYRALQKSPETSPELLHKIRLNIERLKLMKPGLGKNYALVNIPEFKVRIIEDNKTSLVMRVITGKRNKQTPVFSADLQFIVLNPTWNVPDSIARHEIIPKALRNPNYLKRHRLVMRRNYNLDSPAVKFDANLSKAYVGGKGAVPFKFIEVASSHNALGRVKFLFPNENAVYMHDTPTKWLFKKKVRAFSHGCVRLGEPMKMMNFLAANYSHTTMEQLNEEYKSKKTHYIPISKHLPVHTAYLTTYVAEDGKLHLFNDIYGYDKLQKFNF</sequence>
<accession>A0A1W1BST2</accession>